<organism evidence="3 4">
    <name type="scientific">Acidilutibacter cellobiosedens</name>
    <dbReference type="NCBI Taxonomy" id="2507161"/>
    <lineage>
        <taxon>Bacteria</taxon>
        <taxon>Bacillati</taxon>
        <taxon>Bacillota</taxon>
        <taxon>Tissierellia</taxon>
        <taxon>Tissierellales</taxon>
        <taxon>Acidilutibacteraceae</taxon>
        <taxon>Acidilutibacter</taxon>
    </lineage>
</organism>
<feature type="domain" description="GAF" evidence="2">
    <location>
        <begin position="64"/>
        <end position="147"/>
    </location>
</feature>
<dbReference type="PANTHER" id="PTHR21021">
    <property type="entry name" value="GAF/PUTATIVE CYTOSKELETAL PROTEIN"/>
    <property type="match status" value="1"/>
</dbReference>
<dbReference type="GO" id="GO:0033745">
    <property type="term" value="F:L-methionine-(R)-S-oxide reductase activity"/>
    <property type="evidence" value="ECO:0007669"/>
    <property type="project" value="TreeGrafter"/>
</dbReference>
<gene>
    <name evidence="3" type="ORF">EQM13_06140</name>
</gene>
<evidence type="ECO:0000259" key="2">
    <source>
        <dbReference type="Pfam" id="PF01590"/>
    </source>
</evidence>
<dbReference type="SUPFAM" id="SSF55781">
    <property type="entry name" value="GAF domain-like"/>
    <property type="match status" value="1"/>
</dbReference>
<protein>
    <submittedName>
        <fullName evidence="3">GAF domain-containing protein</fullName>
    </submittedName>
</protein>
<evidence type="ECO:0000313" key="4">
    <source>
        <dbReference type="Proteomes" id="UP000287969"/>
    </source>
</evidence>
<dbReference type="GO" id="GO:0005829">
    <property type="term" value="C:cytosol"/>
    <property type="evidence" value="ECO:0007669"/>
    <property type="project" value="TreeGrafter"/>
</dbReference>
<dbReference type="Gene3D" id="3.30.450.40">
    <property type="match status" value="1"/>
</dbReference>
<dbReference type="InterPro" id="IPR003018">
    <property type="entry name" value="GAF"/>
</dbReference>
<name>A0A410QB32_9FIRM</name>
<dbReference type="InterPro" id="IPR029016">
    <property type="entry name" value="GAF-like_dom_sf"/>
</dbReference>
<sequence>MFKLETVNGMNDEGKLEYMNILLKGQVSSEKDSIAILSNASAIIMSCVDRLNWSGFYIMRNGVLVLGPFQGLPACNRIEIGSGVCGTAVEEKRVLRVDDVHQFSGHIACDSASQSELVLPIIKKGRVYGVLDLDSPEKSRFTELEEKYFLKFVTILIDHVDWETV</sequence>
<dbReference type="InterPro" id="IPR051330">
    <property type="entry name" value="Phosphatase_reg/MetRdx"/>
</dbReference>
<keyword evidence="4" id="KW-1185">Reference proteome</keyword>
<proteinExistence type="inferred from homology"/>
<reference evidence="4" key="1">
    <citation type="submission" date="2019-01" db="EMBL/GenBank/DDBJ databases">
        <title>Draft genomes of a novel of Sporanaerobacter strains.</title>
        <authorList>
            <person name="Ma S."/>
        </authorList>
    </citation>
    <scope>NUCLEOTIDE SEQUENCE [LARGE SCALE GENOMIC DNA]</scope>
    <source>
        <strain evidence="4">NJN-17</strain>
    </source>
</reference>
<dbReference type="KEGG" id="spoa:EQM13_06140"/>
<dbReference type="PROSITE" id="PS01320">
    <property type="entry name" value="UPF0067"/>
    <property type="match status" value="1"/>
</dbReference>
<dbReference type="RefSeq" id="WP_071140798.1">
    <property type="nucleotide sequence ID" value="NZ_CP035282.1"/>
</dbReference>
<dbReference type="InterPro" id="IPR000614">
    <property type="entry name" value="FRMsr_CS"/>
</dbReference>
<evidence type="ECO:0000313" key="3">
    <source>
        <dbReference type="EMBL" id="QAT61195.1"/>
    </source>
</evidence>
<dbReference type="OrthoDB" id="9796252at2"/>
<dbReference type="PANTHER" id="PTHR21021:SF15">
    <property type="entry name" value="FREE METHIONINE-R-SULFOXIDE REDUCTASE"/>
    <property type="match status" value="1"/>
</dbReference>
<dbReference type="Pfam" id="PF01590">
    <property type="entry name" value="GAF"/>
    <property type="match status" value="1"/>
</dbReference>
<comment type="similarity">
    <text evidence="1">Belongs to the free Met sulfoxide reductase family.</text>
</comment>
<dbReference type="EMBL" id="CP035282">
    <property type="protein sequence ID" value="QAT61195.1"/>
    <property type="molecule type" value="Genomic_DNA"/>
</dbReference>
<dbReference type="Proteomes" id="UP000287969">
    <property type="component" value="Chromosome"/>
</dbReference>
<evidence type="ECO:0000256" key="1">
    <source>
        <dbReference type="ARBA" id="ARBA00038454"/>
    </source>
</evidence>
<dbReference type="FunFam" id="3.30.450.40:FF:000008">
    <property type="entry name" value="GAF domain-containing proteins"/>
    <property type="match status" value="1"/>
</dbReference>
<dbReference type="AlphaFoldDB" id="A0A410QB32"/>
<accession>A0A410QB32</accession>